<accession>A0A0L8G0J8</accession>
<protein>
    <submittedName>
        <fullName evidence="1">Uncharacterized protein</fullName>
    </submittedName>
</protein>
<dbReference type="AlphaFoldDB" id="A0A0L8G0J8"/>
<reference evidence="1" key="1">
    <citation type="submission" date="2015-07" db="EMBL/GenBank/DDBJ databases">
        <title>MeaNS - Measles Nucleotide Surveillance Program.</title>
        <authorList>
            <person name="Tran T."/>
            <person name="Druce J."/>
        </authorList>
    </citation>
    <scope>NUCLEOTIDE SEQUENCE</scope>
    <source>
        <strain evidence="1">UCB-OBI-ISO-001</strain>
        <tissue evidence="1">Gonad</tissue>
    </source>
</reference>
<evidence type="ECO:0000313" key="1">
    <source>
        <dbReference type="EMBL" id="KOF70551.1"/>
    </source>
</evidence>
<proteinExistence type="predicted"/>
<sequence length="31" mass="3804">MKEETAIPEERDSERKLCELYNELFVELKFN</sequence>
<gene>
    <name evidence="1" type="ORF">OCBIM_22002676mg</name>
</gene>
<organism evidence="1">
    <name type="scientific">Octopus bimaculoides</name>
    <name type="common">California two-spotted octopus</name>
    <dbReference type="NCBI Taxonomy" id="37653"/>
    <lineage>
        <taxon>Eukaryota</taxon>
        <taxon>Metazoa</taxon>
        <taxon>Spiralia</taxon>
        <taxon>Lophotrochozoa</taxon>
        <taxon>Mollusca</taxon>
        <taxon>Cephalopoda</taxon>
        <taxon>Coleoidea</taxon>
        <taxon>Octopodiformes</taxon>
        <taxon>Octopoda</taxon>
        <taxon>Incirrata</taxon>
        <taxon>Octopodidae</taxon>
        <taxon>Octopus</taxon>
    </lineage>
</organism>
<dbReference type="EMBL" id="KQ424735">
    <property type="protein sequence ID" value="KOF70551.1"/>
    <property type="molecule type" value="Genomic_DNA"/>
</dbReference>
<name>A0A0L8G0J8_OCTBM</name>